<dbReference type="EMBL" id="PDCP01000048">
    <property type="protein sequence ID" value="PEG35251.1"/>
    <property type="molecule type" value="Genomic_DNA"/>
</dbReference>
<dbReference type="RefSeq" id="WP_097942300.1">
    <property type="nucleotide sequence ID" value="NZ_BLKS01000001.1"/>
</dbReference>
<reference evidence="4 5" key="1">
    <citation type="submission" date="2017-10" db="EMBL/GenBank/DDBJ databases">
        <title>The new phylogeny of genus Mycobacterium.</title>
        <authorList>
            <person name="Tortoli E."/>
            <person name="Trovato A."/>
            <person name="Cirillo D.M."/>
        </authorList>
    </citation>
    <scope>NUCLEOTIDE SEQUENCE [LARGE SCALE GENOMIC DNA]</scope>
    <source>
        <strain evidence="4 5">CCUG37673</strain>
    </source>
</reference>
<dbReference type="Proteomes" id="UP000220914">
    <property type="component" value="Unassembled WGS sequence"/>
</dbReference>
<reference evidence="3 6" key="2">
    <citation type="journal article" date="2019" name="Emerg. Microbes Infect.">
        <title>Comprehensive subspecies identification of 175 nontuberculous mycobacteria species based on 7547 genomic profiles.</title>
        <authorList>
            <person name="Matsumoto Y."/>
            <person name="Kinjo T."/>
            <person name="Motooka D."/>
            <person name="Nabeya D."/>
            <person name="Jung N."/>
            <person name="Uechi K."/>
            <person name="Horii T."/>
            <person name="Iida T."/>
            <person name="Fujita J."/>
            <person name="Nakamura S."/>
        </authorList>
    </citation>
    <scope>NUCLEOTIDE SEQUENCE [LARGE SCALE GENOMIC DNA]</scope>
    <source>
        <strain evidence="3 6">JCM 6377</strain>
    </source>
</reference>
<dbReference type="GO" id="GO:0016747">
    <property type="term" value="F:acyltransferase activity, transferring groups other than amino-acyl groups"/>
    <property type="evidence" value="ECO:0007669"/>
    <property type="project" value="InterPro"/>
</dbReference>
<name>A0A2A7MVB2_MYCAG</name>
<comment type="caution">
    <text evidence="4">The sequence shown here is derived from an EMBL/GenBank/DDBJ whole genome shotgun (WGS) entry which is preliminary data.</text>
</comment>
<evidence type="ECO:0000259" key="1">
    <source>
        <dbReference type="PROSITE" id="PS51186"/>
    </source>
</evidence>
<gene>
    <name evidence="4" type="ORF">CQY20_22515</name>
    <name evidence="3" type="ORF">MAGR_47870</name>
</gene>
<dbReference type="PROSITE" id="PS51729">
    <property type="entry name" value="GNAT_YJDJ"/>
    <property type="match status" value="1"/>
</dbReference>
<evidence type="ECO:0000259" key="2">
    <source>
        <dbReference type="PROSITE" id="PS51729"/>
    </source>
</evidence>
<dbReference type="InterPro" id="IPR016181">
    <property type="entry name" value="Acyl_CoA_acyltransferase"/>
</dbReference>
<dbReference type="InterPro" id="IPR045057">
    <property type="entry name" value="Gcn5-rel_NAT"/>
</dbReference>
<protein>
    <submittedName>
        <fullName evidence="3 4">N-acetyltransferase</fullName>
    </submittedName>
</protein>
<dbReference type="Gene3D" id="3.40.630.30">
    <property type="match status" value="1"/>
</dbReference>
<feature type="domain" description="N-acetyltransferase" evidence="2">
    <location>
        <begin position="12"/>
        <end position="98"/>
    </location>
</feature>
<evidence type="ECO:0000313" key="4">
    <source>
        <dbReference type="EMBL" id="PEG35251.1"/>
    </source>
</evidence>
<dbReference type="PANTHER" id="PTHR31435">
    <property type="entry name" value="PROTEIN NATD1"/>
    <property type="match status" value="1"/>
</dbReference>
<dbReference type="PANTHER" id="PTHR31435:SF10">
    <property type="entry name" value="BSR4717 PROTEIN"/>
    <property type="match status" value="1"/>
</dbReference>
<reference evidence="3" key="3">
    <citation type="submission" date="2020-02" db="EMBL/GenBank/DDBJ databases">
        <authorList>
            <person name="Matsumoto Y."/>
            <person name="Motooka D."/>
            <person name="Nakamura S."/>
        </authorList>
    </citation>
    <scope>NUCLEOTIDE SEQUENCE</scope>
    <source>
        <strain evidence="3">JCM 6377</strain>
    </source>
</reference>
<feature type="domain" description="N-acetyltransferase" evidence="1">
    <location>
        <begin position="1"/>
        <end position="100"/>
    </location>
</feature>
<proteinExistence type="predicted"/>
<dbReference type="InterPro" id="IPR031165">
    <property type="entry name" value="GNAT_YJDJ"/>
</dbReference>
<evidence type="ECO:0000313" key="5">
    <source>
        <dbReference type="Proteomes" id="UP000220914"/>
    </source>
</evidence>
<evidence type="ECO:0000313" key="3">
    <source>
        <dbReference type="EMBL" id="GFG53346.1"/>
    </source>
</evidence>
<dbReference type="InterPro" id="IPR000182">
    <property type="entry name" value="GNAT_dom"/>
</dbReference>
<organism evidence="4 5">
    <name type="scientific">Mycolicibacterium agri</name>
    <name type="common">Mycobacterium agri</name>
    <dbReference type="NCBI Taxonomy" id="36811"/>
    <lineage>
        <taxon>Bacteria</taxon>
        <taxon>Bacillati</taxon>
        <taxon>Actinomycetota</taxon>
        <taxon>Actinomycetes</taxon>
        <taxon>Mycobacteriales</taxon>
        <taxon>Mycobacteriaceae</taxon>
        <taxon>Mycolicibacterium</taxon>
    </lineage>
</organism>
<evidence type="ECO:0000313" key="6">
    <source>
        <dbReference type="Proteomes" id="UP000465302"/>
    </source>
</evidence>
<dbReference type="SUPFAM" id="SSF55729">
    <property type="entry name" value="Acyl-CoA N-acyltransferases (Nat)"/>
    <property type="match status" value="1"/>
</dbReference>
<dbReference type="PROSITE" id="PS51186">
    <property type="entry name" value="GNAT"/>
    <property type="match status" value="1"/>
</dbReference>
<dbReference type="OrthoDB" id="5405911at2"/>
<accession>A0A2A7MVB2</accession>
<sequence length="100" mass="10786">MTQADKTGAPTTVQAEDGHYTISVEGKEVGKAEFSDRDGQRVFTHTEVDSDYEGRGLATILIAEALAQTRDAGLRIVAQCPMVANYVGKHDEFADVVDKA</sequence>
<dbReference type="AlphaFoldDB" id="A0A2A7MVB2"/>
<dbReference type="EMBL" id="BLKS01000001">
    <property type="protein sequence ID" value="GFG53346.1"/>
    <property type="molecule type" value="Genomic_DNA"/>
</dbReference>
<dbReference type="Pfam" id="PF14542">
    <property type="entry name" value="Acetyltransf_CG"/>
    <property type="match status" value="1"/>
</dbReference>
<dbReference type="Proteomes" id="UP000465302">
    <property type="component" value="Unassembled WGS sequence"/>
</dbReference>
<keyword evidence="5" id="KW-1185">Reference proteome</keyword>
<keyword evidence="4" id="KW-0808">Transferase</keyword>